<proteinExistence type="predicted"/>
<reference evidence="1" key="1">
    <citation type="submission" date="2014-09" db="EMBL/GenBank/DDBJ databases">
        <authorList>
            <person name="Magalhaes I.L.F."/>
            <person name="Oliveira U."/>
            <person name="Santos F.R."/>
            <person name="Vidigal T.H.D.A."/>
            <person name="Brescovit A.D."/>
            <person name="Santos A.J."/>
        </authorList>
    </citation>
    <scope>NUCLEOTIDE SEQUENCE</scope>
    <source>
        <tissue evidence="1">Shoot tissue taken approximately 20 cm above the soil surface</tissue>
    </source>
</reference>
<accession>A0A0A9EFY3</accession>
<protein>
    <submittedName>
        <fullName evidence="1">Uncharacterized protein</fullName>
    </submittedName>
</protein>
<dbReference type="AlphaFoldDB" id="A0A0A9EFY3"/>
<evidence type="ECO:0000313" key="1">
    <source>
        <dbReference type="EMBL" id="JAD96775.1"/>
    </source>
</evidence>
<reference evidence="1" key="2">
    <citation type="journal article" date="2015" name="Data Brief">
        <title>Shoot transcriptome of the giant reed, Arundo donax.</title>
        <authorList>
            <person name="Barrero R.A."/>
            <person name="Guerrero F.D."/>
            <person name="Moolhuijzen P."/>
            <person name="Goolsby J.A."/>
            <person name="Tidwell J."/>
            <person name="Bellgard S.E."/>
            <person name="Bellgard M.I."/>
        </authorList>
    </citation>
    <scope>NUCLEOTIDE SEQUENCE</scope>
    <source>
        <tissue evidence="1">Shoot tissue taken approximately 20 cm above the soil surface</tissue>
    </source>
</reference>
<sequence>MSTCWLLSHVTMLSYWVDPFLLLDFDRFANRGTNLCLSSPHH</sequence>
<organism evidence="1">
    <name type="scientific">Arundo donax</name>
    <name type="common">Giant reed</name>
    <name type="synonym">Donax arundinaceus</name>
    <dbReference type="NCBI Taxonomy" id="35708"/>
    <lineage>
        <taxon>Eukaryota</taxon>
        <taxon>Viridiplantae</taxon>
        <taxon>Streptophyta</taxon>
        <taxon>Embryophyta</taxon>
        <taxon>Tracheophyta</taxon>
        <taxon>Spermatophyta</taxon>
        <taxon>Magnoliopsida</taxon>
        <taxon>Liliopsida</taxon>
        <taxon>Poales</taxon>
        <taxon>Poaceae</taxon>
        <taxon>PACMAD clade</taxon>
        <taxon>Arundinoideae</taxon>
        <taxon>Arundineae</taxon>
        <taxon>Arundo</taxon>
    </lineage>
</organism>
<name>A0A0A9EFY3_ARUDO</name>
<dbReference type="EMBL" id="GBRH01201120">
    <property type="protein sequence ID" value="JAD96775.1"/>
    <property type="molecule type" value="Transcribed_RNA"/>
</dbReference>